<evidence type="ECO:0000256" key="1">
    <source>
        <dbReference type="SAM" id="SignalP"/>
    </source>
</evidence>
<dbReference type="Gene3D" id="2.160.20.10">
    <property type="entry name" value="Single-stranded right-handed beta-helix, Pectin lyase-like"/>
    <property type="match status" value="2"/>
</dbReference>
<organism evidence="3 4">
    <name type="scientific">Pelagicoccus enzymogenes</name>
    <dbReference type="NCBI Taxonomy" id="2773457"/>
    <lineage>
        <taxon>Bacteria</taxon>
        <taxon>Pseudomonadati</taxon>
        <taxon>Verrucomicrobiota</taxon>
        <taxon>Opitutia</taxon>
        <taxon>Puniceicoccales</taxon>
        <taxon>Pelagicoccaceae</taxon>
        <taxon>Pelagicoccus</taxon>
    </lineage>
</organism>
<dbReference type="Pfam" id="PF13229">
    <property type="entry name" value="Beta_helix"/>
    <property type="match status" value="1"/>
</dbReference>
<dbReference type="AlphaFoldDB" id="A0A927IEU2"/>
<proteinExistence type="predicted"/>
<dbReference type="InterPro" id="IPR011050">
    <property type="entry name" value="Pectin_lyase_fold/virulence"/>
</dbReference>
<dbReference type="InterPro" id="IPR039448">
    <property type="entry name" value="Beta_helix"/>
</dbReference>
<accession>A0A927IEU2</accession>
<evidence type="ECO:0000313" key="3">
    <source>
        <dbReference type="EMBL" id="MBD5779412.1"/>
    </source>
</evidence>
<dbReference type="SUPFAM" id="SSF51126">
    <property type="entry name" value="Pectin lyase-like"/>
    <property type="match status" value="1"/>
</dbReference>
<dbReference type="Proteomes" id="UP000622317">
    <property type="component" value="Unassembled WGS sequence"/>
</dbReference>
<evidence type="ECO:0000259" key="2">
    <source>
        <dbReference type="Pfam" id="PF13229"/>
    </source>
</evidence>
<evidence type="ECO:0000313" key="4">
    <source>
        <dbReference type="Proteomes" id="UP000622317"/>
    </source>
</evidence>
<reference evidence="3" key="1">
    <citation type="submission" date="2020-09" db="EMBL/GenBank/DDBJ databases">
        <title>Pelagicoccus enzymogenes sp. nov. with an EPS production, isolated from marine sediment.</title>
        <authorList>
            <person name="Feng X."/>
        </authorList>
    </citation>
    <scope>NUCLEOTIDE SEQUENCE</scope>
    <source>
        <strain evidence="3">NFK12</strain>
    </source>
</reference>
<comment type="caution">
    <text evidence="3">The sequence shown here is derived from an EMBL/GenBank/DDBJ whole genome shotgun (WGS) entry which is preliminary data.</text>
</comment>
<dbReference type="EMBL" id="JACYFG010000007">
    <property type="protein sequence ID" value="MBD5779412.1"/>
    <property type="molecule type" value="Genomic_DNA"/>
</dbReference>
<dbReference type="InterPro" id="IPR012334">
    <property type="entry name" value="Pectin_lyas_fold"/>
</dbReference>
<feature type="domain" description="Right handed beta helix" evidence="2">
    <location>
        <begin position="271"/>
        <end position="422"/>
    </location>
</feature>
<gene>
    <name evidence="3" type="ORF">IEN85_07890</name>
</gene>
<keyword evidence="4" id="KW-1185">Reference proteome</keyword>
<protein>
    <submittedName>
        <fullName evidence="3">Right-handed parallel beta-helix repeat-containing protein</fullName>
    </submittedName>
</protein>
<feature type="chain" id="PRO_5036712964" evidence="1">
    <location>
        <begin position="26"/>
        <end position="603"/>
    </location>
</feature>
<name>A0A927IEU2_9BACT</name>
<feature type="signal peptide" evidence="1">
    <location>
        <begin position="1"/>
        <end position="25"/>
    </location>
</feature>
<sequence length="603" mass="67579">MTPFSSLRRALLSLSALIFAFSVHAQPSGGPYGPIRLNYELPQVDGSIYYVAPDGQAEQSGLSLDQATSIEAAFEKAVTGDAIVLRGGTYRTGDLVFNQGLVIQPYADEVPILKGTAIADEWEALRDGLWRVKWETLFPMKPQPWWRRHREAARTPMYRFNNDMVFVDGRMLRQVGWPGELDENSFYIDYEEGYVYTATDPEGKTLEITVFDNALTRSTKEVHGMAPSTVGPQVRGIVFTQYAYRAIEIEGYDPEEVSPESAHGKDVVGSVFEHCTFSYCSRVGGYFRGDGLVIRHCLVSHTSTEGLFILSSNDVLIERNIVTHNNMEKITGYYVTAIKIFNQCYRVTCRENLIIDNEDSSGIWYDVGNVDGLFVNNWIQNTDNGFFFEISKGAVCAGNVFVDCPQAIFILNSERVRVYQNTMVNSTVTFERTNRSAVGDHFDWHPASGPGVEERHSHVFMGNLLYADDNHRGPLLKFRQSEVLKELMTEPQVERIEANVYVQDGYVNDGPLIQWSPVSGEGNSVLLDTHEELNALIPGFAEGSQSFVGYNGSMFHGKETLRFELMPDFAGVRSQADLPKEALEALSWKKRDVTFPGAFPPAD</sequence>
<keyword evidence="1" id="KW-0732">Signal</keyword>